<dbReference type="InterPro" id="IPR057730">
    <property type="entry name" value="AcrF8"/>
</dbReference>
<dbReference type="Pfam" id="PF25699">
    <property type="entry name" value="AcrF8"/>
    <property type="match status" value="1"/>
</dbReference>
<sequence>MSTAYIVSNNQVIASVDTDLESGERVTYAFQKTAENINASREFNLVNSSNAKILRGDKWAKQFVAAGESQQWGKEVNPREFFIG</sequence>
<evidence type="ECO:0000313" key="1">
    <source>
        <dbReference type="EMBL" id="CAB5221293.1"/>
    </source>
</evidence>
<reference evidence="1" key="1">
    <citation type="submission" date="2020-05" db="EMBL/GenBank/DDBJ databases">
        <authorList>
            <person name="Chiriac C."/>
            <person name="Salcher M."/>
            <person name="Ghai R."/>
            <person name="Kavagutti S V."/>
        </authorList>
    </citation>
    <scope>NUCLEOTIDE SEQUENCE</scope>
</reference>
<protein>
    <submittedName>
        <fullName evidence="1">Uncharacterized protein</fullName>
    </submittedName>
</protein>
<proteinExistence type="predicted"/>
<organism evidence="1">
    <name type="scientific">uncultured Caudovirales phage</name>
    <dbReference type="NCBI Taxonomy" id="2100421"/>
    <lineage>
        <taxon>Viruses</taxon>
        <taxon>Duplodnaviria</taxon>
        <taxon>Heunggongvirae</taxon>
        <taxon>Uroviricota</taxon>
        <taxon>Caudoviricetes</taxon>
        <taxon>Peduoviridae</taxon>
        <taxon>Maltschvirus</taxon>
        <taxon>Maltschvirus maltsch</taxon>
    </lineage>
</organism>
<gene>
    <name evidence="1" type="ORF">UFOVP244_128</name>
</gene>
<name>A0A6J7X1X7_9CAUD</name>
<dbReference type="EMBL" id="LR798292">
    <property type="protein sequence ID" value="CAB5221293.1"/>
    <property type="molecule type" value="Genomic_DNA"/>
</dbReference>
<accession>A0A6J7X1X7</accession>